<comment type="caution">
    <text evidence="1">The sequence shown here is derived from an EMBL/GenBank/DDBJ whole genome shotgun (WGS) entry which is preliminary data.</text>
</comment>
<name>A0AAD9CUD6_PAPLA</name>
<dbReference type="EMBL" id="JAODAN010000013">
    <property type="protein sequence ID" value="KAK1920738.1"/>
    <property type="molecule type" value="Genomic_DNA"/>
</dbReference>
<reference evidence="1" key="1">
    <citation type="submission" date="2023-02" db="EMBL/GenBank/DDBJ databases">
        <title>Identification and recombinant expression of a fungal hydrolase from Papiliotrema laurentii that hydrolyzes apple cutin and clears colloidal polyester polyurethane.</title>
        <authorList>
            <consortium name="DOE Joint Genome Institute"/>
            <person name="Roman V.A."/>
            <person name="Bojanowski C."/>
            <person name="Crable B.R."/>
            <person name="Wagner D.N."/>
            <person name="Hung C.S."/>
            <person name="Nadeau L.J."/>
            <person name="Schratz L."/>
            <person name="Haridas S."/>
            <person name="Pangilinan J."/>
            <person name="Lipzen A."/>
            <person name="Na H."/>
            <person name="Yan M."/>
            <person name="Ng V."/>
            <person name="Grigoriev I.V."/>
            <person name="Spatafora J.W."/>
            <person name="Barlow D."/>
            <person name="Biffinger J."/>
            <person name="Kelley-Loughnane N."/>
            <person name="Varaljay V.A."/>
            <person name="Crookes-Goodson W.J."/>
        </authorList>
    </citation>
    <scope>NUCLEOTIDE SEQUENCE</scope>
    <source>
        <strain evidence="1">5307AH</strain>
    </source>
</reference>
<gene>
    <name evidence="1" type="ORF">DB88DRAFT_520204</name>
</gene>
<keyword evidence="2" id="KW-1185">Reference proteome</keyword>
<proteinExistence type="predicted"/>
<sequence length="297" mass="32876">MELQVVRARLPDDKVGAQVRQGTNASRFENVEYSSAGSVLHVAAAIGQMSVASLQFADLNDQTIRGWGWSMDRGAGVDERVRISQDQGKRPHNIVVRRHGGLSAMGSSKAGRDGLDLVDEGIPKVSEEVQEAYSLLIRESCEDRDRHQPDLDAQTIIDEAQAGPGSQPQVPSTMTPQQMLLSLLRIPSFCTMQDRVYVVGENGGQHHLRLLQNAPASVVVDRYLSSKSIVWSGTDLYRLMLSTCSCQIGVAFIVQTPWSHILVRPSVWTWCRDRGKLRDTKSELLPTIALRSGRPEY</sequence>
<dbReference type="AlphaFoldDB" id="A0AAD9CUD6"/>
<dbReference type="Proteomes" id="UP001182556">
    <property type="component" value="Unassembled WGS sequence"/>
</dbReference>
<organism evidence="1 2">
    <name type="scientific">Papiliotrema laurentii</name>
    <name type="common">Cryptococcus laurentii</name>
    <dbReference type="NCBI Taxonomy" id="5418"/>
    <lineage>
        <taxon>Eukaryota</taxon>
        <taxon>Fungi</taxon>
        <taxon>Dikarya</taxon>
        <taxon>Basidiomycota</taxon>
        <taxon>Agaricomycotina</taxon>
        <taxon>Tremellomycetes</taxon>
        <taxon>Tremellales</taxon>
        <taxon>Rhynchogastremaceae</taxon>
        <taxon>Papiliotrema</taxon>
    </lineage>
</organism>
<accession>A0AAD9CUD6</accession>
<evidence type="ECO:0000313" key="1">
    <source>
        <dbReference type="EMBL" id="KAK1920738.1"/>
    </source>
</evidence>
<protein>
    <submittedName>
        <fullName evidence="1">Uncharacterized protein</fullName>
    </submittedName>
</protein>
<evidence type="ECO:0000313" key="2">
    <source>
        <dbReference type="Proteomes" id="UP001182556"/>
    </source>
</evidence>